<keyword evidence="2" id="KW-1185">Reference proteome</keyword>
<protein>
    <submittedName>
        <fullName evidence="1">Uncharacterized protein</fullName>
    </submittedName>
</protein>
<comment type="caution">
    <text evidence="1">The sequence shown here is derived from an EMBL/GenBank/DDBJ whole genome shotgun (WGS) entry which is preliminary data.</text>
</comment>
<gene>
    <name evidence="1" type="ORF">BC936DRAFT_141774</name>
</gene>
<evidence type="ECO:0000313" key="2">
    <source>
        <dbReference type="Proteomes" id="UP000268093"/>
    </source>
</evidence>
<sequence length="100" mass="11390">MTRNLQENKLQKQLDLNNRLREILERNAVPASEACQTPVVPLVRSVNLCRRFVWACVFSGRSLNACASFPTHKASSNMSLQPPTTSCPHFGENLRRIHTW</sequence>
<dbReference type="OrthoDB" id="19232at2759"/>
<name>A0A433A1N1_9FUNG</name>
<proteinExistence type="predicted"/>
<evidence type="ECO:0000313" key="1">
    <source>
        <dbReference type="EMBL" id="RUO96592.1"/>
    </source>
</evidence>
<organism evidence="1 2">
    <name type="scientific">Jimgerdemannia flammicorona</name>
    <dbReference type="NCBI Taxonomy" id="994334"/>
    <lineage>
        <taxon>Eukaryota</taxon>
        <taxon>Fungi</taxon>
        <taxon>Fungi incertae sedis</taxon>
        <taxon>Mucoromycota</taxon>
        <taxon>Mucoromycotina</taxon>
        <taxon>Endogonomycetes</taxon>
        <taxon>Endogonales</taxon>
        <taxon>Endogonaceae</taxon>
        <taxon>Jimgerdemannia</taxon>
    </lineage>
</organism>
<reference evidence="1 2" key="1">
    <citation type="journal article" date="2018" name="New Phytol.">
        <title>Phylogenomics of Endogonaceae and evolution of mycorrhizas within Mucoromycota.</title>
        <authorList>
            <person name="Chang Y."/>
            <person name="Desiro A."/>
            <person name="Na H."/>
            <person name="Sandor L."/>
            <person name="Lipzen A."/>
            <person name="Clum A."/>
            <person name="Barry K."/>
            <person name="Grigoriev I.V."/>
            <person name="Martin F.M."/>
            <person name="Stajich J.E."/>
            <person name="Smith M.E."/>
            <person name="Bonito G."/>
            <person name="Spatafora J.W."/>
        </authorList>
    </citation>
    <scope>NUCLEOTIDE SEQUENCE [LARGE SCALE GENOMIC DNA]</scope>
    <source>
        <strain evidence="1 2">GMNB39</strain>
    </source>
</reference>
<accession>A0A433A1N1</accession>
<dbReference type="EMBL" id="RBNI01020487">
    <property type="protein sequence ID" value="RUO96592.1"/>
    <property type="molecule type" value="Genomic_DNA"/>
</dbReference>
<dbReference type="Proteomes" id="UP000268093">
    <property type="component" value="Unassembled WGS sequence"/>
</dbReference>
<dbReference type="AlphaFoldDB" id="A0A433A1N1"/>